<dbReference type="PATRIC" id="fig|389348.3.peg.696"/>
<evidence type="ECO:0000256" key="1">
    <source>
        <dbReference type="SAM" id="Coils"/>
    </source>
</evidence>
<name>A0A0U5JEE6_9BACT</name>
<keyword evidence="1" id="KW-0175">Coiled coil</keyword>
<dbReference type="Proteomes" id="UP000069902">
    <property type="component" value="Chromosome cPNK"/>
</dbReference>
<dbReference type="KEGG" id="pnl:PNK_0634"/>
<feature type="region of interest" description="Disordered" evidence="2">
    <location>
        <begin position="431"/>
        <end position="450"/>
    </location>
</feature>
<evidence type="ECO:0000313" key="4">
    <source>
        <dbReference type="Proteomes" id="UP000069902"/>
    </source>
</evidence>
<organism evidence="3 4">
    <name type="scientific">Candidatus Protochlamydia naegleriophila</name>
    <dbReference type="NCBI Taxonomy" id="389348"/>
    <lineage>
        <taxon>Bacteria</taxon>
        <taxon>Pseudomonadati</taxon>
        <taxon>Chlamydiota</taxon>
        <taxon>Chlamydiia</taxon>
        <taxon>Parachlamydiales</taxon>
        <taxon>Parachlamydiaceae</taxon>
        <taxon>Candidatus Protochlamydia</taxon>
    </lineage>
</organism>
<sequence length="606" mass="70968">MCSQYLKNSYQVTVMNESENMSLKEESQENQFPASHHDSSFNQEDLESDHDNSALQLSEEEMDKNMSDESVEGDEEASQKKREPKEAHTAQFEAFLKSFQEQTDPDLKLQLAIDFMEDALAQGGTPHFRSFWEARRLCLPLFKENISAALRSQLWNRYSELSKEARRLKEILDEQSAFAVEQIEIAIQALENDIQQFDEQVEKAALSDDLVFPQVLREHRQFYQDLQKQLNVLNVQASRINALRKELLKTEMRVRQKNKFFQRLSAAGDSVFPKRKDLIKQISQQFVEDVNQFIKTHFGQGDSQESLFVLREEIKALQGLAKVLTLNTNSFTQTRTRLSECWDKIKIEEKERKKERAQQKVVFKQNADVVREQIQTAKEFVEKEDSSLSESQKKLEEIVTLMRRTELGRDELKFLRDELSGVRKIIQDRVKAEEDARHQQEQERNRQKKEKYNSFREMAENLVRQADSYDVEQLMAERDQVLSQLQESTLTKNEKLEIERLLKPLKDIITDKSEKALLALSEDDRHALQQLQDILSQRKERRQEIKKQLEIYRKAAGSSSLDFEKAMSFTAQINEEKERLEKANQGIIEIERKITDLQSKMKGGRS</sequence>
<evidence type="ECO:0000313" key="3">
    <source>
        <dbReference type="EMBL" id="CUI16261.1"/>
    </source>
</evidence>
<protein>
    <recommendedName>
        <fullName evidence="5">Myosin heavy chain</fullName>
    </recommendedName>
</protein>
<dbReference type="AlphaFoldDB" id="A0A0U5JEE6"/>
<dbReference type="STRING" id="389348.PNK_0634"/>
<evidence type="ECO:0000256" key="2">
    <source>
        <dbReference type="SAM" id="MobiDB-lite"/>
    </source>
</evidence>
<proteinExistence type="predicted"/>
<reference evidence="4" key="1">
    <citation type="submission" date="2015-09" db="EMBL/GenBank/DDBJ databases">
        <authorList>
            <person name="Bertelli C."/>
        </authorList>
    </citation>
    <scope>NUCLEOTIDE SEQUENCE [LARGE SCALE GENOMIC DNA]</scope>
    <source>
        <strain evidence="4">KNic</strain>
    </source>
</reference>
<dbReference type="EMBL" id="LN879502">
    <property type="protein sequence ID" value="CUI16261.1"/>
    <property type="molecule type" value="Genomic_DNA"/>
</dbReference>
<feature type="coiled-coil region" evidence="1">
    <location>
        <begin position="180"/>
        <end position="243"/>
    </location>
</feature>
<accession>A0A0U5JEE6</accession>
<keyword evidence="4" id="KW-1185">Reference proteome</keyword>
<gene>
    <name evidence="3" type="ORF">PNK_0634</name>
</gene>
<evidence type="ECO:0008006" key="5">
    <source>
        <dbReference type="Google" id="ProtNLM"/>
    </source>
</evidence>
<feature type="coiled-coil region" evidence="1">
    <location>
        <begin position="528"/>
        <end position="600"/>
    </location>
</feature>
<feature type="compositionally biased region" description="Basic and acidic residues" evidence="2">
    <location>
        <begin position="77"/>
        <end position="87"/>
    </location>
</feature>
<feature type="region of interest" description="Disordered" evidence="2">
    <location>
        <begin position="17"/>
        <end position="87"/>
    </location>
</feature>
<dbReference type="InParanoid" id="A0A0U5JEE6"/>